<feature type="domain" description="Alpha-2-macroglobulin bait region" evidence="4">
    <location>
        <begin position="1078"/>
        <end position="1214"/>
    </location>
</feature>
<protein>
    <submittedName>
        <fullName evidence="6">Tol-pal system protein YbgF</fullName>
    </submittedName>
</protein>
<keyword evidence="3" id="KW-0732">Signal</keyword>
<sequence length="2743" mass="305272" precursor="true">MRFALCLAALLLVVSSTLGNDPPKKAISSVCTLPTIPAAIHDAMQSRAFEDAVQRIDEALAKADVTSEDYLRYLKGVALTEAKKYAVAIAVFEQLEEDFPESDWISRSRFGRANVFVLQRRYIDAGVIYEKEAERLLSRGRKDDLAKIYLEFAERYFEGLPADDPSKAKQPDYEQALSYYSEAVKLGPTATLQQQIEFHIARCQEELKQNKQAEDSYQKFLDHYSQGDNVAPAETLAEVEYRLGNVQLAAKRNAAARRTWQDLIAKWKDADKGDEPNAINDFIARAEYEIAHTFGLPTPTTIGDLELAVTAVESFLVNHPDHKLAPKAEYEIAGGYFHHGRHAQAIEWLGKLINNPKYQSSKQIPTARQALGGQFLAQERFDDAINAWKAFLEEHPTDHNWPVVQKRIVDAEYAKAEHARKNKRYREAREIWQTFLNKYPLDSRAASILLQFGEMNFSEGEEKHTERVATTVEAGDSPQSVELSDQSKGLFEAAIADWRRVVSKYPKSKEASQSSWLIGTTLEDQLGKLKEALEAYEETEGPLATQAKSRITRLTTPQLNLVTERKFRSDETPRIKLTTRNLEKVNVKAYRIDMTDYFRKMHLASGVESLDIALIDPDQQFEYTIPDFAEYKQVEGDVELSIDGPGVTAVTVSSDKLEATTMVVVSDLDMIVKTSRNELFLFAENMRNGKPAAGVSVLISDGSKVFAEDITGDDGVLQKNYDELRSVKDLRIFAVTDGHVASTENNLNGLDFAVGLTPRGYLYTDRPAYRAGQLVNIKGIVRWVNQDQFTFNPGQKFKLDVYDARGLLLLSEDVALNAYGTIHSNLLLPETTVEGDCRVHLHRDNQDETDLVGALSFQTSFQVTEYKLEPIDISIDLEKTVYFRGEKVQGSIELKYYYGTPLANETVHYRFGNDGEELMAKTDKDGKIEFEFETQRLSESQVLPLSVEYRDHRLSATEMVYIATRGFTVNASSLRDVYLVGESFETKFQVADPAGKPVETKLKIDVFKETTTPAGKGEKQIASHDVATDPVDGVARQTCSFDENGFYKIRATGTDQFGNQVSGEHKIRISGDKDATRLRILADRHSFQVGEQAEVNLHWREQPALALVTFEGASILSHQLVELKKGNNSLQIPMVSEFAPNIYLAVAVMQRNQFHNAQSEFEVSQSLRVTIKPEQTEQKPGGDLSVELTVTDPMGKPVTAELSLALVQSNLLQAFDDVQGGVDAFFSSGRRTTSIRLSTSCTFDYRPQTRNISQFLLAEAERREALEREAAVVGDFAVAPRGAASRAARDEDYMVEADPSFMGGGGYGYGGGGMGGMGLPQSAEENEMLDGPSFGMQSTGRIMLGGAVNRNAGQMRMQMAIPSSRSPARYLELKSNRTPSATSLQSLLQSQLSINGLTADGKFVTVNGRGQADAEQAARDGGLEILPPTAYAETAFWDPVIITDDNGKATVTITLPQRSTAWRLRAKGVNDATLAGEATADIVTKKDLFGEMKLPLAVTVGDSIRIPVQIHHSLEGKRKVTVKLKAILGDKSTEQTKTIEVDGPAISELMFPVEIDAADKSLFELSLASDDGYLDQSNAVVAIRPYGFPVYETASGTSSQSTLALLGFDEKRKTEGTSLEIFIGANLNRSLLDAVLGTGFDGFMFCGRPSSSPIERSNSDVLGGVSLLQTIGATQRVDSPDAASLTSRITSSVTQMISAQRDDGGWAWSGKPKGGNADTYLSSRVMWALSEARQAGFAVPQNSFDKGKAFLKSSFASTPLGELERQTILLHAMTVSGAGDFSYANRLYRERNRLSSAGLIHLALTLSVMNRTQMASGLVDLIKMPVDDKPLGAVDRDQTLPWIRNRIELQALYLLLLETIAPNHQNGPKLVETLLAARVGSRWPVEKANGPAIAALARWHLMKRPGLEKYSLSIAVNDQEIDAFVIDPSADPSRRVVIPTEMLRSEKPNRIEFKLDGRATFSYSAVLSGFVAAENLASSTKQWSVSRVYEPAKRLFDGRPVPRGFDVVDGSYKSFTNPLTQLPVGERGEVTLIPRRHQISSRDEKPLDYLVLSEPIPAGCVVLDGSVSGQFDRYELEPGQITFYLGDRKYFGNLSYTLVGYVPGSYRTAQSVLRSFYEPSQFAIAKVKELEVRNVNDESVDLYRLTPDELYFLGQAEFTKQNFAAAHEHLTQLFKNWRLDADKYKHCVESLFASSLAMDQHTDTVAYFEVLKEKYPDVVISFEDILRVAKSYQELGEYERSYLVYRSTVEGSFERESQVAGFLNARGEFVRSVQAMEKLVRDYPRESYIASATYALAQETFRRAAEANKDETLKQTGITRVHLIGSSIRMLDHFVTTWPLDPENDEASFALATALVELEQHADVIDRCKKYADRYPNSRLLDSFWYMIGYSHFELGQPDEALEMCRKVADATFSVPETGGTRRADNRWEAIYIMGQIYHSLGDAAKAIAEYTKVEERFADATEAITYFNRKEVELDEVTTIKPDDAKDVELRFRNIEEVALKVYRIDLMKFSLMQRNLDRITAINLAGIKPYHEDTVTLGDGKDYRDRIKRLTLPLEKEGAYLIVCRGDNLYASGLVLVSPLTLSVQEDARSGRVRVSVKHAGDDKFISDVHVKVIGSKNDRFVSGKTDLRGLMIADDISGTSTVIAQRGNDRYAFYRGKVSLQNARPQYQEMMMGEPFGSSGNSLDDLFSDAPSQGQAGALGRGDLRDNLLRQNRVFQNEKKSLYDGLLNNERSGIKSKEAY</sequence>
<dbReference type="Gene3D" id="2.60.40.10">
    <property type="entry name" value="Immunoglobulins"/>
    <property type="match status" value="1"/>
</dbReference>
<dbReference type="SMART" id="SM01359">
    <property type="entry name" value="A2M_N_2"/>
    <property type="match status" value="1"/>
</dbReference>
<comment type="caution">
    <text evidence="6">The sequence shown here is derived from an EMBL/GenBank/DDBJ whole genome shotgun (WGS) entry which is preliminary data.</text>
</comment>
<evidence type="ECO:0000313" key="6">
    <source>
        <dbReference type="EMBL" id="TWT82533.1"/>
    </source>
</evidence>
<dbReference type="InterPro" id="IPR011625">
    <property type="entry name" value="A2M_N_BRD"/>
</dbReference>
<dbReference type="Gene3D" id="1.50.10.20">
    <property type="match status" value="1"/>
</dbReference>
<dbReference type="Pfam" id="PF00207">
    <property type="entry name" value="A2M"/>
    <property type="match status" value="1"/>
</dbReference>
<feature type="signal peptide" evidence="3">
    <location>
        <begin position="1"/>
        <end position="19"/>
    </location>
</feature>
<dbReference type="OrthoDB" id="9767116at2"/>
<dbReference type="Pfam" id="PF13432">
    <property type="entry name" value="TPR_16"/>
    <property type="match status" value="1"/>
</dbReference>
<dbReference type="SMART" id="SM01360">
    <property type="entry name" value="A2M"/>
    <property type="match status" value="1"/>
</dbReference>
<feature type="domain" description="Alpha-2-macroglobulin" evidence="5">
    <location>
        <begin position="1434"/>
        <end position="1524"/>
    </location>
</feature>
<dbReference type="SUPFAM" id="SSF48239">
    <property type="entry name" value="Terpenoid cyclases/Protein prenyltransferases"/>
    <property type="match status" value="1"/>
</dbReference>
<organism evidence="6 7">
    <name type="scientific">Novipirellula herctigrandis</name>
    <dbReference type="NCBI Taxonomy" id="2527986"/>
    <lineage>
        <taxon>Bacteria</taxon>
        <taxon>Pseudomonadati</taxon>
        <taxon>Planctomycetota</taxon>
        <taxon>Planctomycetia</taxon>
        <taxon>Pirellulales</taxon>
        <taxon>Pirellulaceae</taxon>
        <taxon>Novipirellula</taxon>
    </lineage>
</organism>
<dbReference type="Pfam" id="PF01835">
    <property type="entry name" value="MG2"/>
    <property type="match status" value="1"/>
</dbReference>
<dbReference type="Pfam" id="PF13181">
    <property type="entry name" value="TPR_8"/>
    <property type="match status" value="2"/>
</dbReference>
<proteinExistence type="inferred from homology"/>
<accession>A0A5C5Z7P9</accession>
<dbReference type="InterPro" id="IPR001599">
    <property type="entry name" value="Macroglobln_a2"/>
</dbReference>
<keyword evidence="7" id="KW-1185">Reference proteome</keyword>
<dbReference type="InterPro" id="IPR051802">
    <property type="entry name" value="YfhM-like"/>
</dbReference>
<evidence type="ECO:0000256" key="3">
    <source>
        <dbReference type="SAM" id="SignalP"/>
    </source>
</evidence>
<dbReference type="EMBL" id="SJPJ01000001">
    <property type="protein sequence ID" value="TWT82533.1"/>
    <property type="molecule type" value="Genomic_DNA"/>
</dbReference>
<dbReference type="Pfam" id="PF07703">
    <property type="entry name" value="A2M_BRD"/>
    <property type="match status" value="1"/>
</dbReference>
<dbReference type="Gene3D" id="6.20.50.160">
    <property type="match status" value="1"/>
</dbReference>
<gene>
    <name evidence="6" type="ORF">CA13_39960</name>
</gene>
<evidence type="ECO:0000259" key="4">
    <source>
        <dbReference type="SMART" id="SM01359"/>
    </source>
</evidence>
<dbReference type="Proteomes" id="UP000315010">
    <property type="component" value="Unassembled WGS sequence"/>
</dbReference>
<name>A0A5C5Z7P9_9BACT</name>
<comment type="similarity">
    <text evidence="1">Belongs to the protease inhibitor I39 (alpha-2-macroglobulin) family. Bacterial alpha-2-macroglobulin subfamily.</text>
</comment>
<evidence type="ECO:0000256" key="1">
    <source>
        <dbReference type="ARBA" id="ARBA00010556"/>
    </source>
</evidence>
<dbReference type="SUPFAM" id="SSF48452">
    <property type="entry name" value="TPR-like"/>
    <property type="match status" value="3"/>
</dbReference>
<dbReference type="InterPro" id="IPR019734">
    <property type="entry name" value="TPR_rpt"/>
</dbReference>
<feature type="region of interest" description="Disordered" evidence="2">
    <location>
        <begin position="2684"/>
        <end position="2706"/>
    </location>
</feature>
<dbReference type="Gene3D" id="2.60.40.1930">
    <property type="match status" value="2"/>
</dbReference>
<dbReference type="InterPro" id="IPR002890">
    <property type="entry name" value="MG2"/>
</dbReference>
<dbReference type="PANTHER" id="PTHR40094">
    <property type="entry name" value="ALPHA-2-MACROGLOBULIN HOMOLOG"/>
    <property type="match status" value="1"/>
</dbReference>
<dbReference type="Gene3D" id="2.60.40.1940">
    <property type="match status" value="1"/>
</dbReference>
<evidence type="ECO:0000256" key="2">
    <source>
        <dbReference type="SAM" id="MobiDB-lite"/>
    </source>
</evidence>
<feature type="chain" id="PRO_5022955194" evidence="3">
    <location>
        <begin position="20"/>
        <end position="2743"/>
    </location>
</feature>
<dbReference type="Gene3D" id="1.25.40.10">
    <property type="entry name" value="Tetratricopeptide repeat domain"/>
    <property type="match status" value="6"/>
</dbReference>
<dbReference type="PANTHER" id="PTHR40094:SF1">
    <property type="entry name" value="UBIQUITIN DOMAIN-CONTAINING PROTEIN"/>
    <property type="match status" value="1"/>
</dbReference>
<dbReference type="SMART" id="SM00028">
    <property type="entry name" value="TPR"/>
    <property type="match status" value="5"/>
</dbReference>
<dbReference type="InterPro" id="IPR008930">
    <property type="entry name" value="Terpenoid_cyclase/PrenylTrfase"/>
</dbReference>
<evidence type="ECO:0000313" key="7">
    <source>
        <dbReference type="Proteomes" id="UP000315010"/>
    </source>
</evidence>
<dbReference type="Pfam" id="PF13174">
    <property type="entry name" value="TPR_6"/>
    <property type="match status" value="1"/>
</dbReference>
<reference evidence="6 7" key="1">
    <citation type="submission" date="2019-02" db="EMBL/GenBank/DDBJ databases">
        <title>Deep-cultivation of Planctomycetes and their phenomic and genomic characterization uncovers novel biology.</title>
        <authorList>
            <person name="Wiegand S."/>
            <person name="Jogler M."/>
            <person name="Boedeker C."/>
            <person name="Pinto D."/>
            <person name="Vollmers J."/>
            <person name="Rivas-Marin E."/>
            <person name="Kohn T."/>
            <person name="Peeters S.H."/>
            <person name="Heuer A."/>
            <person name="Rast P."/>
            <person name="Oberbeckmann S."/>
            <person name="Bunk B."/>
            <person name="Jeske O."/>
            <person name="Meyerdierks A."/>
            <person name="Storesund J.E."/>
            <person name="Kallscheuer N."/>
            <person name="Luecker S."/>
            <person name="Lage O.M."/>
            <person name="Pohl T."/>
            <person name="Merkel B.J."/>
            <person name="Hornburger P."/>
            <person name="Mueller R.-W."/>
            <person name="Bruemmer F."/>
            <person name="Labrenz M."/>
            <person name="Spormann A.M."/>
            <person name="Op Den Camp H."/>
            <person name="Overmann J."/>
            <person name="Amann R."/>
            <person name="Jetten M.S.M."/>
            <person name="Mascher T."/>
            <person name="Medema M.H."/>
            <person name="Devos D.P."/>
            <person name="Kaster A.-K."/>
            <person name="Ovreas L."/>
            <person name="Rohde M."/>
            <person name="Galperin M.Y."/>
            <person name="Jogler C."/>
        </authorList>
    </citation>
    <scope>NUCLEOTIDE SEQUENCE [LARGE SCALE GENOMIC DNA]</scope>
    <source>
        <strain evidence="6 7">CA13</strain>
    </source>
</reference>
<dbReference type="GO" id="GO:0004866">
    <property type="term" value="F:endopeptidase inhibitor activity"/>
    <property type="evidence" value="ECO:0007669"/>
    <property type="project" value="InterPro"/>
</dbReference>
<dbReference type="InterPro" id="IPR011990">
    <property type="entry name" value="TPR-like_helical_dom_sf"/>
</dbReference>
<dbReference type="InterPro" id="IPR013783">
    <property type="entry name" value="Ig-like_fold"/>
</dbReference>
<dbReference type="RefSeq" id="WP_146399074.1">
    <property type="nucleotide sequence ID" value="NZ_SJPJ01000001.1"/>
</dbReference>
<evidence type="ECO:0000259" key="5">
    <source>
        <dbReference type="SMART" id="SM01360"/>
    </source>
</evidence>